<dbReference type="EMBL" id="LBOZ01000006">
    <property type="protein sequence ID" value="KKP47040.1"/>
    <property type="molecule type" value="Genomic_DNA"/>
</dbReference>
<evidence type="ECO:0000313" key="2">
    <source>
        <dbReference type="Proteomes" id="UP000033995"/>
    </source>
</evidence>
<protein>
    <submittedName>
        <fullName evidence="1">Uncharacterized protein</fullName>
    </submittedName>
</protein>
<gene>
    <name evidence="1" type="ORF">UR38_C0006G0043</name>
</gene>
<dbReference type="AlphaFoldDB" id="A0A0G0C707"/>
<organism evidence="1 2">
    <name type="scientific">Candidatus Woesebacteria bacterium GW2011_GWA2_33_28</name>
    <dbReference type="NCBI Taxonomy" id="1618561"/>
    <lineage>
        <taxon>Bacteria</taxon>
        <taxon>Candidatus Woeseibacteriota</taxon>
    </lineage>
</organism>
<evidence type="ECO:0000313" key="1">
    <source>
        <dbReference type="EMBL" id="KKP47040.1"/>
    </source>
</evidence>
<reference evidence="1 2" key="1">
    <citation type="journal article" date="2015" name="Nature">
        <title>rRNA introns, odd ribosomes, and small enigmatic genomes across a large radiation of phyla.</title>
        <authorList>
            <person name="Brown C.T."/>
            <person name="Hug L.A."/>
            <person name="Thomas B.C."/>
            <person name="Sharon I."/>
            <person name="Castelle C.J."/>
            <person name="Singh A."/>
            <person name="Wilkins M.J."/>
            <person name="Williams K.H."/>
            <person name="Banfield J.F."/>
        </authorList>
    </citation>
    <scope>NUCLEOTIDE SEQUENCE [LARGE SCALE GENOMIC DNA]</scope>
</reference>
<dbReference type="Proteomes" id="UP000033995">
    <property type="component" value="Unassembled WGS sequence"/>
</dbReference>
<comment type="caution">
    <text evidence="1">The sequence shown here is derived from an EMBL/GenBank/DDBJ whole genome shotgun (WGS) entry which is preliminary data.</text>
</comment>
<sequence length="76" mass="8523">MEQNKGIPDSKYSETFDKLSGLSIKANDINDLRIKIEPLMHKIGIEPGMHEGKSLDANSNLMMIPHINGSLVRYIN</sequence>
<name>A0A0G0C707_9BACT</name>
<accession>A0A0G0C707</accession>
<proteinExistence type="predicted"/>